<evidence type="ECO:0000313" key="2">
    <source>
        <dbReference type="EMBL" id="CAI3998367.1"/>
    </source>
</evidence>
<accession>A0A9P1CWJ1</accession>
<keyword evidence="4" id="KW-1185">Reference proteome</keyword>
<evidence type="ECO:0000313" key="4">
    <source>
        <dbReference type="Proteomes" id="UP001152797"/>
    </source>
</evidence>
<evidence type="ECO:0000313" key="3">
    <source>
        <dbReference type="EMBL" id="CAL1151742.1"/>
    </source>
</evidence>
<dbReference type="OrthoDB" id="410478at2759"/>
<sequence>MPALEPIDVLSDDEKLNEATAPGSQPKSLGRPLHHQRFQPRRARFAIRAGQKHLGPCDDPKHLANLIRRTCGCQCDCFASFRRHDTLLAEWMKLRKMLRKMRKLEKDDYVFKLLKAQDPDPKRGERHLKLLGRPVCNRAFMMLLGVGTGRFSTLSSAARRGEEFCGRNMQCCRSILIDNIETDIDGLFNLIRAHIETYRELLTPLDFKNCIQAFLDKPATRPYEPLRCVELLTRYKDWTNWLSYHFEHAKFSGIGGPGAPHSFRLERIGSTGVTRDQIDSSFWDRRDYTESSSDVILRTKQWMSDGTWQPSILLFLPASVAQRAQGRDPFDMHAAAQQLEDLSYGFLDPGFLDTSWWLCRIVEQQSADQPGPPCKGGVWKQSVMTKRKVSGGGGAPAKPKAAKKGGTANIPADSLKLPHIRLFDDWAQENLVKVKKTLDVLLTEELRDEDAEKAFYEWIDVQFPADPAVTYSSEGDLQRDGNSLFLRPWQLPHRVDYGLRGTCDGEVQHQLCQLQLLNGLMTNPNIPGVEKLVTCPITDSWIHGSPTKLRADDVGAHGLVSPGRLFMVKGYNRCLAALGILWAAYREPALLQERSFCVVYATAVPADSSLVVNTNRGVTMSGQLRRRPNAFNLLHQLEFLERTGMSQEMTVKSLQAHESVSAFAKAYALGEKESAAAVNLLQHIPPNVKEALTELVRFEMRHGDADILQLLESTVPPADVTRVAIFAQPLVRYNKEAALDYKHINDRYHKGKLAIDEFMAEKHQFMRVQSLTLAHAAIVQIQGPLAVDESVTLAQSVGTGNPNTLSFWLLPQPHGNAGKEATLKHRRLLEDKIIKAMDSYEISLNFQDPLHQGDRRKKSQQCLAGICGGHSNVSFMRSKALLGTISNVERSRVADLQNPDPDRQLVQQRGINATKEVLLQLVEGMNEGDNHKLLVVDLHPSRFTEWSQASWELQRDYLLGEDGASKWDVHFMSIYHDSDAQMLDTASTLIAGRALNQWWDKADGSGPASRATEPFLVELPTLECLAVNATELKIPDMVRQKFAGSHQDPLAKLDEAISQETSVQNAIKMTQAPPASSGAGSGQTRTMASPQWDNEAPINWRKSLPLTPVSTADFDANNTPEGAAVIAREPNLKLVLTSLGSLWIVNRNTHSINLGPGELFGFNTDAVCEVTRKRGITEIRMTDHAMRPKMKVAADGSQMPMTFRYAVAADHKVNAFKAKEIPPTDSKLDLRPAVFGALWSNKFNQLPRTDYCSVVWEAQGLNKC</sequence>
<reference evidence="2" key="1">
    <citation type="submission" date="2022-10" db="EMBL/GenBank/DDBJ databases">
        <authorList>
            <person name="Chen Y."/>
            <person name="Dougan E. K."/>
            <person name="Chan C."/>
            <person name="Rhodes N."/>
            <person name="Thang M."/>
        </authorList>
    </citation>
    <scope>NUCLEOTIDE SEQUENCE</scope>
</reference>
<dbReference type="AlphaFoldDB" id="A0A9P1CWJ1"/>
<comment type="caution">
    <text evidence="2">The sequence shown here is derived from an EMBL/GenBank/DDBJ whole genome shotgun (WGS) entry which is preliminary data.</text>
</comment>
<dbReference type="EMBL" id="CAMXCT030002469">
    <property type="protein sequence ID" value="CAL4785679.1"/>
    <property type="molecule type" value="Genomic_DNA"/>
</dbReference>
<dbReference type="EMBL" id="CAMXCT020002469">
    <property type="protein sequence ID" value="CAL1151742.1"/>
    <property type="molecule type" value="Genomic_DNA"/>
</dbReference>
<feature type="region of interest" description="Disordered" evidence="1">
    <location>
        <begin position="1070"/>
        <end position="1090"/>
    </location>
</feature>
<name>A0A9P1CWJ1_9DINO</name>
<reference evidence="3" key="2">
    <citation type="submission" date="2024-04" db="EMBL/GenBank/DDBJ databases">
        <authorList>
            <person name="Chen Y."/>
            <person name="Shah S."/>
            <person name="Dougan E. K."/>
            <person name="Thang M."/>
            <person name="Chan C."/>
        </authorList>
    </citation>
    <scope>NUCLEOTIDE SEQUENCE [LARGE SCALE GENOMIC DNA]</scope>
</reference>
<dbReference type="EMBL" id="CAMXCT010002469">
    <property type="protein sequence ID" value="CAI3998367.1"/>
    <property type="molecule type" value="Genomic_DNA"/>
</dbReference>
<feature type="region of interest" description="Disordered" evidence="1">
    <location>
        <begin position="1"/>
        <end position="34"/>
    </location>
</feature>
<evidence type="ECO:0000256" key="1">
    <source>
        <dbReference type="SAM" id="MobiDB-lite"/>
    </source>
</evidence>
<dbReference type="Proteomes" id="UP001152797">
    <property type="component" value="Unassembled WGS sequence"/>
</dbReference>
<organism evidence="2">
    <name type="scientific">Cladocopium goreaui</name>
    <dbReference type="NCBI Taxonomy" id="2562237"/>
    <lineage>
        <taxon>Eukaryota</taxon>
        <taxon>Sar</taxon>
        <taxon>Alveolata</taxon>
        <taxon>Dinophyceae</taxon>
        <taxon>Suessiales</taxon>
        <taxon>Symbiodiniaceae</taxon>
        <taxon>Cladocopium</taxon>
    </lineage>
</organism>
<protein>
    <submittedName>
        <fullName evidence="2">Uncharacterized protein</fullName>
    </submittedName>
</protein>
<feature type="region of interest" description="Disordered" evidence="1">
    <location>
        <begin position="388"/>
        <end position="409"/>
    </location>
</feature>
<proteinExistence type="predicted"/>
<gene>
    <name evidence="2" type="ORF">C1SCF055_LOCUS24675</name>
</gene>